<dbReference type="HOGENOM" id="CLU_055439_0_0_6"/>
<dbReference type="RefSeq" id="WP_016389141.1">
    <property type="nucleotide sequence ID" value="NC_018868.3"/>
</dbReference>
<keyword evidence="4" id="KW-1185">Reference proteome</keyword>
<organism evidence="3 4">
    <name type="scientific">Simiduia agarivorans (strain DSM 21679 / JCM 13881 / BCRC 17597 / SA1)</name>
    <dbReference type="NCBI Taxonomy" id="1117647"/>
    <lineage>
        <taxon>Bacteria</taxon>
        <taxon>Pseudomonadati</taxon>
        <taxon>Pseudomonadota</taxon>
        <taxon>Gammaproteobacteria</taxon>
        <taxon>Cellvibrionales</taxon>
        <taxon>Cellvibrionaceae</taxon>
        <taxon>Simiduia</taxon>
    </lineage>
</organism>
<dbReference type="PROSITE" id="PS00786">
    <property type="entry name" value="5_NUCLEOTIDASE_2"/>
    <property type="match status" value="1"/>
</dbReference>
<dbReference type="Pfam" id="PF00149">
    <property type="entry name" value="Metallophos"/>
    <property type="match status" value="1"/>
</dbReference>
<dbReference type="EMBL" id="CP003746">
    <property type="protein sequence ID" value="AFU97424.2"/>
    <property type="molecule type" value="Genomic_DNA"/>
</dbReference>
<dbReference type="STRING" id="1117647.M5M_00955"/>
<name>K4KEE8_SIMAS</name>
<dbReference type="KEGG" id="saga:M5M_00955"/>
<dbReference type="AlphaFoldDB" id="K4KEE8"/>
<dbReference type="InterPro" id="IPR050126">
    <property type="entry name" value="Ap4A_hydrolase"/>
</dbReference>
<reference evidence="3 4" key="1">
    <citation type="journal article" date="2013" name="Genome Announc.">
        <title>Complete genome sequence of Simiduia agarivorans SA1(T), a marine bacterium able to degrade a variety of polysaccharides.</title>
        <authorList>
            <person name="Lin S.Y."/>
            <person name="Shieh W.Y."/>
            <person name="Chen J.S."/>
            <person name="Tang S.L."/>
        </authorList>
    </citation>
    <scope>NUCLEOTIDE SEQUENCE [LARGE SCALE GENOMIC DNA]</scope>
    <source>
        <strain evidence="4">DSM 21679 / JCM 13881 / BCRC 17597 / SA1</strain>
    </source>
</reference>
<proteinExistence type="inferred from homology"/>
<dbReference type="InterPro" id="IPR004843">
    <property type="entry name" value="Calcineurin-like_PHP"/>
</dbReference>
<dbReference type="PANTHER" id="PTHR42850:SF7">
    <property type="entry name" value="BIS(5'-NUCLEOSYL)-TETRAPHOSPHATASE PRPE [ASYMMETRICAL]"/>
    <property type="match status" value="1"/>
</dbReference>
<comment type="similarity">
    <text evidence="1">Belongs to the 5'-nucleotidase family.</text>
</comment>
<evidence type="ECO:0000313" key="3">
    <source>
        <dbReference type="EMBL" id="AFU97424.2"/>
    </source>
</evidence>
<dbReference type="GO" id="GO:0016791">
    <property type="term" value="F:phosphatase activity"/>
    <property type="evidence" value="ECO:0007669"/>
    <property type="project" value="TreeGrafter"/>
</dbReference>
<gene>
    <name evidence="3" type="ordered locus">M5M_00955</name>
</gene>
<evidence type="ECO:0000256" key="1">
    <source>
        <dbReference type="ARBA" id="ARBA00006654"/>
    </source>
</evidence>
<feature type="domain" description="Calcineurin-like phosphoesterase" evidence="2">
    <location>
        <begin position="14"/>
        <end position="107"/>
    </location>
</feature>
<dbReference type="InterPro" id="IPR006146">
    <property type="entry name" value="5'-Nucleotdase_CS"/>
</dbReference>
<dbReference type="OrthoDB" id="9807890at2"/>
<dbReference type="eggNOG" id="COG0639">
    <property type="taxonomic scope" value="Bacteria"/>
</dbReference>
<dbReference type="InterPro" id="IPR029052">
    <property type="entry name" value="Metallo-depent_PP-like"/>
</dbReference>
<dbReference type="PANTHER" id="PTHR42850">
    <property type="entry name" value="METALLOPHOSPHOESTERASE"/>
    <property type="match status" value="1"/>
</dbReference>
<sequence length="323" mass="36980">MAEVCVQSPQGYDIIGDVHGCADALVRLLDKLGYHEINGVFCHPHRQAIFAGDILDRGPGIREALAIVKRMCDAGYARMIMGNHEFDAIGYHTKAPADSGRNYLREHTERHTRLIAETLAQFEDHPQEWQDYLAWFKSLPLFIEHPNFRVVHAYWDQPLIDEMITRYGGPCINDDFIAATADQTSFEWRCISRLTRGADLPLPEGHAMVSAEGFERRSFRARFWGRKPKTYGELAFQPDPLPEHIASQPLEPNDDFQLVRYGRNERPLFVGHYWLSGRPAPVTDNLACLDYSAVKYGRLVAYSFDNETQLDANKYTWVHVDNP</sequence>
<protein>
    <submittedName>
        <fullName evidence="3">Serine/threonine protein phosphatase</fullName>
    </submittedName>
</protein>
<accession>K4KEE8</accession>
<dbReference type="GO" id="GO:0005737">
    <property type="term" value="C:cytoplasm"/>
    <property type="evidence" value="ECO:0007669"/>
    <property type="project" value="TreeGrafter"/>
</dbReference>
<evidence type="ECO:0000313" key="4">
    <source>
        <dbReference type="Proteomes" id="UP000000466"/>
    </source>
</evidence>
<dbReference type="GO" id="GO:0000166">
    <property type="term" value="F:nucleotide binding"/>
    <property type="evidence" value="ECO:0007669"/>
    <property type="project" value="InterPro"/>
</dbReference>
<dbReference type="SUPFAM" id="SSF56300">
    <property type="entry name" value="Metallo-dependent phosphatases"/>
    <property type="match status" value="1"/>
</dbReference>
<dbReference type="Gene3D" id="3.60.21.10">
    <property type="match status" value="1"/>
</dbReference>
<dbReference type="Proteomes" id="UP000000466">
    <property type="component" value="Chromosome"/>
</dbReference>
<dbReference type="GO" id="GO:0046872">
    <property type="term" value="F:metal ion binding"/>
    <property type="evidence" value="ECO:0007669"/>
    <property type="project" value="InterPro"/>
</dbReference>
<evidence type="ECO:0000259" key="2">
    <source>
        <dbReference type="Pfam" id="PF00149"/>
    </source>
</evidence>